<feature type="compositionally biased region" description="Acidic residues" evidence="1">
    <location>
        <begin position="59"/>
        <end position="80"/>
    </location>
</feature>
<feature type="compositionally biased region" description="Polar residues" evidence="1">
    <location>
        <begin position="106"/>
        <end position="115"/>
    </location>
</feature>
<reference evidence="2" key="1">
    <citation type="submission" date="2022-08" db="UniProtKB">
        <authorList>
            <consortium name="EnsemblMetazoa"/>
        </authorList>
    </citation>
    <scope>IDENTIFICATION</scope>
    <source>
        <strain evidence="2">05x7-T-G4-1.051#20</strain>
    </source>
</reference>
<feature type="region of interest" description="Disordered" evidence="1">
    <location>
        <begin position="1"/>
        <end position="31"/>
    </location>
</feature>
<evidence type="ECO:0000313" key="3">
    <source>
        <dbReference type="Proteomes" id="UP000005408"/>
    </source>
</evidence>
<proteinExistence type="predicted"/>
<protein>
    <submittedName>
        <fullName evidence="2">Uncharacterized protein</fullName>
    </submittedName>
</protein>
<dbReference type="EnsemblMetazoa" id="G33923.1">
    <property type="protein sequence ID" value="G33923.1:cds"/>
    <property type="gene ID" value="G33923"/>
</dbReference>
<evidence type="ECO:0000313" key="2">
    <source>
        <dbReference type="EnsemblMetazoa" id="G33923.1:cds"/>
    </source>
</evidence>
<feature type="region of interest" description="Disordered" evidence="1">
    <location>
        <begin position="95"/>
        <end position="124"/>
    </location>
</feature>
<organism evidence="2 3">
    <name type="scientific">Magallana gigas</name>
    <name type="common">Pacific oyster</name>
    <name type="synonym">Crassostrea gigas</name>
    <dbReference type="NCBI Taxonomy" id="29159"/>
    <lineage>
        <taxon>Eukaryota</taxon>
        <taxon>Metazoa</taxon>
        <taxon>Spiralia</taxon>
        <taxon>Lophotrochozoa</taxon>
        <taxon>Mollusca</taxon>
        <taxon>Bivalvia</taxon>
        <taxon>Autobranchia</taxon>
        <taxon>Pteriomorphia</taxon>
        <taxon>Ostreida</taxon>
        <taxon>Ostreoidea</taxon>
        <taxon>Ostreidae</taxon>
        <taxon>Magallana</taxon>
    </lineage>
</organism>
<feature type="region of interest" description="Disordered" evidence="1">
    <location>
        <begin position="57"/>
        <end position="80"/>
    </location>
</feature>
<accession>A0A8W8MLT3</accession>
<evidence type="ECO:0000256" key="1">
    <source>
        <dbReference type="SAM" id="MobiDB-lite"/>
    </source>
</evidence>
<dbReference type="Proteomes" id="UP000005408">
    <property type="component" value="Unassembled WGS sequence"/>
</dbReference>
<dbReference type="AlphaFoldDB" id="A0A8W8MLT3"/>
<sequence>MTIPRDMNGLTGDPGATMSANNPFGAEVGAGTSSTVYGVVISSLISRRGSSDFENVVGAEDELELDNELDDELDDEELDDDELDDTCRLLAEVMDQDDPEPDLQGELQSAQTPSHWGSHLLPHG</sequence>
<keyword evidence="3" id="KW-1185">Reference proteome</keyword>
<name>A0A8W8MLT3_MAGGI</name>